<keyword evidence="1" id="KW-1133">Transmembrane helix</keyword>
<accession>A0ABS9T9V0</accession>
<keyword evidence="1" id="KW-0472">Membrane</keyword>
<organism evidence="2 3">
    <name type="scientific">Pseudonocardia alaniniphila</name>
    <dbReference type="NCBI Taxonomy" id="75291"/>
    <lineage>
        <taxon>Bacteria</taxon>
        <taxon>Bacillati</taxon>
        <taxon>Actinomycetota</taxon>
        <taxon>Actinomycetes</taxon>
        <taxon>Pseudonocardiales</taxon>
        <taxon>Pseudonocardiaceae</taxon>
        <taxon>Pseudonocardia</taxon>
    </lineage>
</organism>
<evidence type="ECO:0000313" key="2">
    <source>
        <dbReference type="EMBL" id="MCH6165310.1"/>
    </source>
</evidence>
<reference evidence="2 3" key="1">
    <citation type="submission" date="2022-03" db="EMBL/GenBank/DDBJ databases">
        <title>Pseudonocardia alaer sp. nov., a novel actinomycete isolated from reed forest soil.</title>
        <authorList>
            <person name="Wang L."/>
        </authorList>
    </citation>
    <scope>NUCLEOTIDE SEQUENCE [LARGE SCALE GENOMIC DNA]</scope>
    <source>
        <strain evidence="2 3">Y-16303</strain>
    </source>
</reference>
<evidence type="ECO:0008006" key="4">
    <source>
        <dbReference type="Google" id="ProtNLM"/>
    </source>
</evidence>
<keyword evidence="1" id="KW-0812">Transmembrane</keyword>
<dbReference type="Proteomes" id="UP001299970">
    <property type="component" value="Unassembled WGS sequence"/>
</dbReference>
<protein>
    <recommendedName>
        <fullName evidence="4">DUF4145 domain-containing protein</fullName>
    </recommendedName>
</protein>
<feature type="transmembrane region" description="Helical" evidence="1">
    <location>
        <begin position="6"/>
        <end position="27"/>
    </location>
</feature>
<dbReference type="RefSeq" id="WP_241035334.1">
    <property type="nucleotide sequence ID" value="NZ_BAAAJF010000023.1"/>
</dbReference>
<sequence length="222" mass="24260">MSGFELISNIATAALWPLVILLLGIMFRDTLKSVVERITKLEAFGANIEIAKSVEKLDAAADSVELDAAIRDPKHEEADKGKGSNGSAANGSFVAREAPLRHLVEVAKLSPAAAIVDAWREVENNLLSYWQAAKTIRELPEEKYQSAARIAQILRSFKMITPQQYELLNQLRSTRNEVAHGQGQPSEGQSLAYLDAAGLAIKTLAADRRAIKRGEFDVPARP</sequence>
<comment type="caution">
    <text evidence="2">The sequence shown here is derived from an EMBL/GenBank/DDBJ whole genome shotgun (WGS) entry which is preliminary data.</text>
</comment>
<gene>
    <name evidence="2" type="ORF">MMF94_06425</name>
</gene>
<name>A0ABS9T9V0_9PSEU</name>
<proteinExistence type="predicted"/>
<evidence type="ECO:0000256" key="1">
    <source>
        <dbReference type="SAM" id="Phobius"/>
    </source>
</evidence>
<keyword evidence="3" id="KW-1185">Reference proteome</keyword>
<evidence type="ECO:0000313" key="3">
    <source>
        <dbReference type="Proteomes" id="UP001299970"/>
    </source>
</evidence>
<dbReference type="EMBL" id="JAKXMK010000004">
    <property type="protein sequence ID" value="MCH6165310.1"/>
    <property type="molecule type" value="Genomic_DNA"/>
</dbReference>